<keyword evidence="3" id="KW-1185">Reference proteome</keyword>
<accession>A0ABU7FCV8</accession>
<name>A0ABU7FCV8_9ACTN</name>
<evidence type="ECO:0000313" key="2">
    <source>
        <dbReference type="EMBL" id="MED7821734.1"/>
    </source>
</evidence>
<dbReference type="RefSeq" id="WP_329505939.1">
    <property type="nucleotide sequence ID" value="NZ_BAAAYZ010000061.1"/>
</dbReference>
<comment type="caution">
    <text evidence="2">The sequence shown here is derived from an EMBL/GenBank/DDBJ whole genome shotgun (WGS) entry which is preliminary data.</text>
</comment>
<evidence type="ECO:0000313" key="3">
    <source>
        <dbReference type="Proteomes" id="UP001333996"/>
    </source>
</evidence>
<dbReference type="Proteomes" id="UP001333996">
    <property type="component" value="Unassembled WGS sequence"/>
</dbReference>
<organism evidence="2 3">
    <name type="scientific">Streptomyces chiangmaiensis</name>
    <dbReference type="NCBI Taxonomy" id="766497"/>
    <lineage>
        <taxon>Bacteria</taxon>
        <taxon>Bacillati</taxon>
        <taxon>Actinomycetota</taxon>
        <taxon>Actinomycetes</taxon>
        <taxon>Kitasatosporales</taxon>
        <taxon>Streptomycetaceae</taxon>
        <taxon>Streptomyces</taxon>
    </lineage>
</organism>
<sequence length="77" mass="8275">MREAGGEGERGLRWIDGCTHRPRAHVEHRFRGQGRPSHSGRPRARAMGPKPQGRAAQQDCAARPKAPGGRVVSGGAE</sequence>
<gene>
    <name evidence="2" type="ORF">VXC91_06990</name>
</gene>
<protein>
    <submittedName>
        <fullName evidence="2">Uncharacterized protein</fullName>
    </submittedName>
</protein>
<reference evidence="2" key="1">
    <citation type="submission" date="2024-01" db="EMBL/GenBank/DDBJ databases">
        <title>First draft genome sequence data of TA4-1, the type strain of Gram-positive actinobacterium Streptomyces chiangmaiensis.</title>
        <authorList>
            <person name="Yasawong M."/>
            <person name="Nantapong N."/>
        </authorList>
    </citation>
    <scope>NUCLEOTIDE SEQUENCE</scope>
    <source>
        <strain evidence="2">TA4-1</strain>
    </source>
</reference>
<proteinExistence type="predicted"/>
<dbReference type="EMBL" id="JAYWVC010000014">
    <property type="protein sequence ID" value="MED7821734.1"/>
    <property type="molecule type" value="Genomic_DNA"/>
</dbReference>
<feature type="region of interest" description="Disordered" evidence="1">
    <location>
        <begin position="24"/>
        <end position="77"/>
    </location>
</feature>
<feature type="compositionally biased region" description="Basic residues" evidence="1">
    <location>
        <begin position="31"/>
        <end position="44"/>
    </location>
</feature>
<evidence type="ECO:0000256" key="1">
    <source>
        <dbReference type="SAM" id="MobiDB-lite"/>
    </source>
</evidence>